<keyword evidence="4" id="KW-1185">Reference proteome</keyword>
<proteinExistence type="predicted"/>
<gene>
    <name evidence="3" type="ORF">C447_06973</name>
</gene>
<dbReference type="RefSeq" id="WP_007692257.1">
    <property type="nucleotide sequence ID" value="NZ_AJRK01000375.1"/>
</dbReference>
<dbReference type="Gene3D" id="3.40.250.10">
    <property type="entry name" value="Rhodanese-like domain"/>
    <property type="match status" value="1"/>
</dbReference>
<dbReference type="OrthoDB" id="135517at2157"/>
<dbReference type="SMART" id="SM00450">
    <property type="entry name" value="RHOD"/>
    <property type="match status" value="1"/>
</dbReference>
<dbReference type="InterPro" id="IPR050229">
    <property type="entry name" value="GlpE_sulfurtransferase"/>
</dbReference>
<evidence type="ECO:0000256" key="1">
    <source>
        <dbReference type="SAM" id="MobiDB-lite"/>
    </source>
</evidence>
<dbReference type="CDD" id="cd00158">
    <property type="entry name" value="RHOD"/>
    <property type="match status" value="1"/>
</dbReference>
<accession>M0M3N9</accession>
<organism evidence="3 4">
    <name type="scientific">Halococcus hamelinensis 100A6</name>
    <dbReference type="NCBI Taxonomy" id="1132509"/>
    <lineage>
        <taxon>Archaea</taxon>
        <taxon>Methanobacteriati</taxon>
        <taxon>Methanobacteriota</taxon>
        <taxon>Stenosarchaea group</taxon>
        <taxon>Halobacteria</taxon>
        <taxon>Halobacteriales</taxon>
        <taxon>Halococcaceae</taxon>
        <taxon>Halococcus</taxon>
    </lineage>
</organism>
<evidence type="ECO:0000259" key="2">
    <source>
        <dbReference type="PROSITE" id="PS50206"/>
    </source>
</evidence>
<dbReference type="PANTHER" id="PTHR43031">
    <property type="entry name" value="FAD-DEPENDENT OXIDOREDUCTASE"/>
    <property type="match status" value="1"/>
</dbReference>
<dbReference type="SUPFAM" id="SSF52821">
    <property type="entry name" value="Rhodanese/Cell cycle control phosphatase"/>
    <property type="match status" value="1"/>
</dbReference>
<dbReference type="AlphaFoldDB" id="M0M3N9"/>
<feature type="domain" description="Rhodanese" evidence="2">
    <location>
        <begin position="19"/>
        <end position="109"/>
    </location>
</feature>
<dbReference type="PANTHER" id="PTHR43031:SF1">
    <property type="entry name" value="PYRIDINE NUCLEOTIDE-DISULPHIDE OXIDOREDUCTASE"/>
    <property type="match status" value="1"/>
</dbReference>
<dbReference type="InterPro" id="IPR036873">
    <property type="entry name" value="Rhodanese-like_dom_sf"/>
</dbReference>
<dbReference type="PROSITE" id="PS50206">
    <property type="entry name" value="RHODANESE_3"/>
    <property type="match status" value="1"/>
</dbReference>
<reference evidence="3 4" key="1">
    <citation type="journal article" date="2014" name="PLoS Genet.">
        <title>Phylogenetically driven sequencing of extremely halophilic archaea reveals strategies for static and dynamic osmo-response.</title>
        <authorList>
            <person name="Becker E.A."/>
            <person name="Seitzer P.M."/>
            <person name="Tritt A."/>
            <person name="Larsen D."/>
            <person name="Krusor M."/>
            <person name="Yao A.I."/>
            <person name="Wu D."/>
            <person name="Madern D."/>
            <person name="Eisen J.A."/>
            <person name="Darling A.E."/>
            <person name="Facciotti M.T."/>
        </authorList>
    </citation>
    <scope>NUCLEOTIDE SEQUENCE [LARGE SCALE GENOMIC DNA]</scope>
    <source>
        <strain evidence="3 4">100A6</strain>
    </source>
</reference>
<dbReference type="PATRIC" id="fig|1132509.6.peg.1583"/>
<dbReference type="eggNOG" id="arCOG02021">
    <property type="taxonomic scope" value="Archaea"/>
</dbReference>
<protein>
    <recommendedName>
        <fullName evidence="2">Rhodanese domain-containing protein</fullName>
    </recommendedName>
</protein>
<name>M0M3N9_9EURY</name>
<evidence type="ECO:0000313" key="3">
    <source>
        <dbReference type="EMBL" id="EMA39239.1"/>
    </source>
</evidence>
<evidence type="ECO:0000313" key="4">
    <source>
        <dbReference type="Proteomes" id="UP000011566"/>
    </source>
</evidence>
<sequence>MNADDDEITPAELDDLLGTDDEVRVVDIRSPSAFDRGHIPDSENVPFDQIPRRAEEFADAERVVTVCPKGISSRQAMQLLRSSEAVDGEVESLAGGLTAWHDERSLEATETSDGTASDETTTSDAPF</sequence>
<dbReference type="Proteomes" id="UP000011566">
    <property type="component" value="Unassembled WGS sequence"/>
</dbReference>
<dbReference type="Pfam" id="PF00581">
    <property type="entry name" value="Rhodanese"/>
    <property type="match status" value="1"/>
</dbReference>
<comment type="caution">
    <text evidence="3">The sequence shown here is derived from an EMBL/GenBank/DDBJ whole genome shotgun (WGS) entry which is preliminary data.</text>
</comment>
<dbReference type="EMBL" id="AOMB01000020">
    <property type="protein sequence ID" value="EMA39239.1"/>
    <property type="molecule type" value="Genomic_DNA"/>
</dbReference>
<dbReference type="InterPro" id="IPR001763">
    <property type="entry name" value="Rhodanese-like_dom"/>
</dbReference>
<feature type="region of interest" description="Disordered" evidence="1">
    <location>
        <begin position="100"/>
        <end position="127"/>
    </location>
</feature>
<feature type="compositionally biased region" description="Polar residues" evidence="1">
    <location>
        <begin position="108"/>
        <end position="127"/>
    </location>
</feature>